<comment type="caution">
    <text evidence="3">The sequence shown here is derived from an EMBL/GenBank/DDBJ whole genome shotgun (WGS) entry which is preliminary data.</text>
</comment>
<dbReference type="AlphaFoldDB" id="A0A232F266"/>
<name>A0A232F266_9HYME</name>
<dbReference type="EMBL" id="NNAY01001228">
    <property type="protein sequence ID" value="OXU24682.1"/>
    <property type="molecule type" value="Genomic_DNA"/>
</dbReference>
<keyword evidence="4" id="KW-1185">Reference proteome</keyword>
<organism evidence="3 4">
    <name type="scientific">Trichomalopsis sarcophagae</name>
    <dbReference type="NCBI Taxonomy" id="543379"/>
    <lineage>
        <taxon>Eukaryota</taxon>
        <taxon>Metazoa</taxon>
        <taxon>Ecdysozoa</taxon>
        <taxon>Arthropoda</taxon>
        <taxon>Hexapoda</taxon>
        <taxon>Insecta</taxon>
        <taxon>Pterygota</taxon>
        <taxon>Neoptera</taxon>
        <taxon>Endopterygota</taxon>
        <taxon>Hymenoptera</taxon>
        <taxon>Apocrita</taxon>
        <taxon>Proctotrupomorpha</taxon>
        <taxon>Chalcidoidea</taxon>
        <taxon>Pteromalidae</taxon>
        <taxon>Pteromalinae</taxon>
        <taxon>Trichomalopsis</taxon>
    </lineage>
</organism>
<feature type="transmembrane region" description="Helical" evidence="2">
    <location>
        <begin position="359"/>
        <end position="379"/>
    </location>
</feature>
<sequence>MPAPSTATPRKAQDTRINAYGQDERSRKKRAGASCLMQMRATRTKSGNGRREREQEEVVRERMRKPTPEPLSSLSVYVCVAWLCIMATKSRGLVKTTMKNMRYAYAILGNDMGYVDEDGFTKFAKYSKITQCCLSIACSVFVVGYVSVFGFPPHTSSAIFIQLSIPLSNICFLSFEALINRDYSLRFSNQLRQVKLDLIKYRKYIDTSKINYYLFFYQILGLTKAFVHIFNYVYFNLCAPVSVPVFFVIWFLSQPLTSIMLMVHCCSLSVFCAYYDALNKVCSILNEMKFKEEVQLSVIKTVGKNYIKLGKTLNEILCKQKYFVKYFFALSMARVLFIEYLFIIYVLRSRVDTEISTFFNLFDVLFNGFFTVFCIAHAYEIVNAAKANTKYILEEVVVLNQALYSHPSVRFYVSYLFDRDPPIDTGSFLPINHRIILWLELGISTGDKKRGIRVDDKNPARP</sequence>
<evidence type="ECO:0000256" key="1">
    <source>
        <dbReference type="SAM" id="MobiDB-lite"/>
    </source>
</evidence>
<evidence type="ECO:0000256" key="2">
    <source>
        <dbReference type="SAM" id="Phobius"/>
    </source>
</evidence>
<proteinExistence type="predicted"/>
<feature type="transmembrane region" description="Helical" evidence="2">
    <location>
        <begin position="74"/>
        <end position="94"/>
    </location>
</feature>
<keyword evidence="2" id="KW-0472">Membrane</keyword>
<feature type="compositionally biased region" description="Basic and acidic residues" evidence="1">
    <location>
        <begin position="49"/>
        <end position="65"/>
    </location>
</feature>
<gene>
    <name evidence="3" type="ORF">TSAR_005586</name>
</gene>
<evidence type="ECO:0000313" key="4">
    <source>
        <dbReference type="Proteomes" id="UP000215335"/>
    </source>
</evidence>
<feature type="non-terminal residue" evidence="3">
    <location>
        <position position="462"/>
    </location>
</feature>
<feature type="transmembrane region" description="Helical" evidence="2">
    <location>
        <begin position="259"/>
        <end position="278"/>
    </location>
</feature>
<keyword evidence="2" id="KW-0812">Transmembrane</keyword>
<protein>
    <submittedName>
        <fullName evidence="3">Uncharacterized protein</fullName>
    </submittedName>
</protein>
<feature type="transmembrane region" description="Helical" evidence="2">
    <location>
        <begin position="157"/>
        <end position="179"/>
    </location>
</feature>
<accession>A0A232F266</accession>
<feature type="region of interest" description="Disordered" evidence="1">
    <location>
        <begin position="1"/>
        <end position="65"/>
    </location>
</feature>
<feature type="transmembrane region" description="Helical" evidence="2">
    <location>
        <begin position="326"/>
        <end position="347"/>
    </location>
</feature>
<keyword evidence="2" id="KW-1133">Transmembrane helix</keyword>
<feature type="transmembrane region" description="Helical" evidence="2">
    <location>
        <begin position="210"/>
        <end position="227"/>
    </location>
</feature>
<evidence type="ECO:0000313" key="3">
    <source>
        <dbReference type="EMBL" id="OXU24682.1"/>
    </source>
</evidence>
<reference evidence="3 4" key="1">
    <citation type="journal article" date="2017" name="Curr. Biol.">
        <title>The Evolution of Venom by Co-option of Single-Copy Genes.</title>
        <authorList>
            <person name="Martinson E.O."/>
            <person name="Mrinalini"/>
            <person name="Kelkar Y.D."/>
            <person name="Chang C.H."/>
            <person name="Werren J.H."/>
        </authorList>
    </citation>
    <scope>NUCLEOTIDE SEQUENCE [LARGE SCALE GENOMIC DNA]</scope>
    <source>
        <strain evidence="3 4">Alberta</strain>
        <tissue evidence="3">Whole body</tissue>
    </source>
</reference>
<dbReference type="Proteomes" id="UP000215335">
    <property type="component" value="Unassembled WGS sequence"/>
</dbReference>
<feature type="transmembrane region" description="Helical" evidence="2">
    <location>
        <begin position="132"/>
        <end position="151"/>
    </location>
</feature>